<organism evidence="1">
    <name type="scientific">Siphoviridae sp. ctQkj3</name>
    <dbReference type="NCBI Taxonomy" id="2825495"/>
    <lineage>
        <taxon>Viruses</taxon>
        <taxon>Duplodnaviria</taxon>
        <taxon>Heunggongvirae</taxon>
        <taxon>Uroviricota</taxon>
        <taxon>Caudoviricetes</taxon>
    </lineage>
</organism>
<reference evidence="1" key="1">
    <citation type="journal article" date="2021" name="Proc. Natl. Acad. Sci. U.S.A.">
        <title>A Catalog of Tens of Thousands of Viruses from Human Metagenomes Reveals Hidden Associations with Chronic Diseases.</title>
        <authorList>
            <person name="Tisza M.J."/>
            <person name="Buck C.B."/>
        </authorList>
    </citation>
    <scope>NUCLEOTIDE SEQUENCE</scope>
    <source>
        <strain evidence="1">CtQkj3</strain>
    </source>
</reference>
<sequence length="66" mass="7516">MHLTREIKKAPTSIGAFSLSDYIFHNESLSRSYYSTSFLSKPATNPTQICPNLLRFCYESVQTCYG</sequence>
<accession>A0A8S5TVT4</accession>
<name>A0A8S5TVT4_9CAUD</name>
<dbReference type="EMBL" id="BK015942">
    <property type="protein sequence ID" value="DAF86321.1"/>
    <property type="molecule type" value="Genomic_DNA"/>
</dbReference>
<protein>
    <submittedName>
        <fullName evidence="1">Uncharacterized protein</fullName>
    </submittedName>
</protein>
<evidence type="ECO:0000313" key="1">
    <source>
        <dbReference type="EMBL" id="DAF86321.1"/>
    </source>
</evidence>
<proteinExistence type="predicted"/>